<organism evidence="1 2">
    <name type="scientific">Anaerobutyricum hallii</name>
    <dbReference type="NCBI Taxonomy" id="39488"/>
    <lineage>
        <taxon>Bacteria</taxon>
        <taxon>Bacillati</taxon>
        <taxon>Bacillota</taxon>
        <taxon>Clostridia</taxon>
        <taxon>Lachnospirales</taxon>
        <taxon>Lachnospiraceae</taxon>
        <taxon>Anaerobutyricum</taxon>
    </lineage>
</organism>
<dbReference type="RefSeq" id="WP_118315317.1">
    <property type="nucleotide sequence ID" value="NZ_CAUEJX010000001.1"/>
</dbReference>
<accession>A0A415G2Y1</accession>
<name>A0A415G2Y1_9FIRM</name>
<evidence type="ECO:0000313" key="1">
    <source>
        <dbReference type="EMBL" id="RHK32793.1"/>
    </source>
</evidence>
<sequence>MKKEIETKICSCCGKELKLNKFIKNRRLCKVGFRKEYKTSYQSVCKDCRNEKRQNTLKEKGMGLYDNGKLVQIRRKYKKINPNRFLKQTESKLEYLDKHERFVKLLYYDNTWISNYGRPVIKKEDGTYEFVKGKQNKITKEIEYSLRKNIYIKTKKAWGYKQERVSASSLVIQTFIVNYDMKNNTMCWHKDNNIDNNFYKDIYPVTDKQYAAIKEIYDREGTVSEEKILEIVNDIQYKPDGWNPWYWRRSFEGVGYIGDKIDWKKEKAIYRAWANIIQKCYSPKVHKTRPYYKECTVSEEWKNFQNFKIWYKDYKGKVKQDLDKDILFQGNKEYSPETCVYTTHFINTVFEDRGSKKLEETKEGKYKIFMMIMGEERDLGVFDTKEECYEAFEKRKKEFIIKLAEKTKKKDKIPECQYQAMINWEVKAKE</sequence>
<comment type="caution">
    <text evidence="1">The sequence shown here is derived from an EMBL/GenBank/DDBJ whole genome shotgun (WGS) entry which is preliminary data.</text>
</comment>
<dbReference type="Proteomes" id="UP000283497">
    <property type="component" value="Unassembled WGS sequence"/>
</dbReference>
<evidence type="ECO:0000313" key="2">
    <source>
        <dbReference type="Proteomes" id="UP000283497"/>
    </source>
</evidence>
<evidence type="ECO:0008006" key="3">
    <source>
        <dbReference type="Google" id="ProtNLM"/>
    </source>
</evidence>
<proteinExistence type="predicted"/>
<protein>
    <recommendedName>
        <fullName evidence="3">HNH endonuclease</fullName>
    </recommendedName>
</protein>
<reference evidence="1 2" key="1">
    <citation type="submission" date="2018-08" db="EMBL/GenBank/DDBJ databases">
        <title>A genome reference for cultivated species of the human gut microbiota.</title>
        <authorList>
            <person name="Zou Y."/>
            <person name="Xue W."/>
            <person name="Luo G."/>
        </authorList>
    </citation>
    <scope>NUCLEOTIDE SEQUENCE [LARGE SCALE GENOMIC DNA]</scope>
    <source>
        <strain evidence="1 2">AF45-14BH</strain>
    </source>
</reference>
<dbReference type="AlphaFoldDB" id="A0A415G2Y1"/>
<dbReference type="EMBL" id="QRNJ01000103">
    <property type="protein sequence ID" value="RHK32793.1"/>
    <property type="molecule type" value="Genomic_DNA"/>
</dbReference>
<gene>
    <name evidence="1" type="ORF">DW068_16295</name>
</gene>